<dbReference type="EMBL" id="KB446558">
    <property type="protein sequence ID" value="EME82939.1"/>
    <property type="molecule type" value="Genomic_DNA"/>
</dbReference>
<feature type="region of interest" description="Disordered" evidence="1">
    <location>
        <begin position="1"/>
        <end position="25"/>
    </location>
</feature>
<proteinExistence type="predicted"/>
<evidence type="ECO:0000313" key="2">
    <source>
        <dbReference type="EMBL" id="EME82939.1"/>
    </source>
</evidence>
<organism evidence="2 3">
    <name type="scientific">Pseudocercospora fijiensis (strain CIRAD86)</name>
    <name type="common">Black leaf streak disease fungus</name>
    <name type="synonym">Mycosphaerella fijiensis</name>
    <dbReference type="NCBI Taxonomy" id="383855"/>
    <lineage>
        <taxon>Eukaryota</taxon>
        <taxon>Fungi</taxon>
        <taxon>Dikarya</taxon>
        <taxon>Ascomycota</taxon>
        <taxon>Pezizomycotina</taxon>
        <taxon>Dothideomycetes</taxon>
        <taxon>Dothideomycetidae</taxon>
        <taxon>Mycosphaerellales</taxon>
        <taxon>Mycosphaerellaceae</taxon>
        <taxon>Pseudocercospora</taxon>
    </lineage>
</organism>
<dbReference type="HOGENOM" id="CLU_1305339_0_0_1"/>
<dbReference type="VEuPathDB" id="FungiDB:MYCFIDRAFT_80518"/>
<gene>
    <name evidence="2" type="ORF">MYCFIDRAFT_80518</name>
</gene>
<dbReference type="PANTHER" id="PTHR42085">
    <property type="entry name" value="F-BOX DOMAIN-CONTAINING PROTEIN"/>
    <property type="match status" value="1"/>
</dbReference>
<evidence type="ECO:0000256" key="1">
    <source>
        <dbReference type="SAM" id="MobiDB-lite"/>
    </source>
</evidence>
<accession>M2ZVA8</accession>
<dbReference type="OrthoDB" id="3643493at2759"/>
<dbReference type="RefSeq" id="XP_007925993.1">
    <property type="nucleotide sequence ID" value="XM_007927802.1"/>
</dbReference>
<dbReference type="Proteomes" id="UP000016932">
    <property type="component" value="Unassembled WGS sequence"/>
</dbReference>
<dbReference type="InterPro" id="IPR038883">
    <property type="entry name" value="AN11006-like"/>
</dbReference>
<dbReference type="PANTHER" id="PTHR42085:SF1">
    <property type="entry name" value="F-BOX DOMAIN-CONTAINING PROTEIN"/>
    <property type="match status" value="1"/>
</dbReference>
<reference evidence="2 3" key="1">
    <citation type="journal article" date="2012" name="PLoS Pathog.">
        <title>Diverse lifestyles and strategies of plant pathogenesis encoded in the genomes of eighteen Dothideomycetes fungi.</title>
        <authorList>
            <person name="Ohm R.A."/>
            <person name="Feau N."/>
            <person name="Henrissat B."/>
            <person name="Schoch C.L."/>
            <person name="Horwitz B.A."/>
            <person name="Barry K.W."/>
            <person name="Condon B.J."/>
            <person name="Copeland A.C."/>
            <person name="Dhillon B."/>
            <person name="Glaser F."/>
            <person name="Hesse C.N."/>
            <person name="Kosti I."/>
            <person name="LaButti K."/>
            <person name="Lindquist E.A."/>
            <person name="Lucas S."/>
            <person name="Salamov A.A."/>
            <person name="Bradshaw R.E."/>
            <person name="Ciuffetti L."/>
            <person name="Hamelin R.C."/>
            <person name="Kema G.H.J."/>
            <person name="Lawrence C."/>
            <person name="Scott J.A."/>
            <person name="Spatafora J.W."/>
            <person name="Turgeon B.G."/>
            <person name="de Wit P.J.G.M."/>
            <person name="Zhong S."/>
            <person name="Goodwin S.B."/>
            <person name="Grigoriev I.V."/>
        </authorList>
    </citation>
    <scope>NUCLEOTIDE SEQUENCE [LARGE SCALE GENOMIC DNA]</scope>
    <source>
        <strain evidence="2 3">CIRAD86</strain>
    </source>
</reference>
<dbReference type="KEGG" id="pfj:MYCFIDRAFT_80518"/>
<dbReference type="GeneID" id="19341719"/>
<keyword evidence="3" id="KW-1185">Reference proteome</keyword>
<protein>
    <submittedName>
        <fullName evidence="2">Uncharacterized protein</fullName>
    </submittedName>
</protein>
<name>M2ZVA8_PSEFD</name>
<dbReference type="AlphaFoldDB" id="M2ZVA8"/>
<sequence>MNAIKAVGASADNENKKTVNGEGTQEATYHRDDECRLLDLAPELRNRIYRYVLCGDGKLFVTKDTREPGLLSACRQIRQEARSIWLLENEFRFWVQNLDFSIMAAFFTRDMQRLLLTHRARCGQQFRFSIGMSALYDWQKLMVWCKAVFEHRAPGVCISAGQTGFRLVVANALSMAAAHAKIEGATWATCLNSLQFVRNMAENIDARWRDG</sequence>
<evidence type="ECO:0000313" key="3">
    <source>
        <dbReference type="Proteomes" id="UP000016932"/>
    </source>
</evidence>